<organism evidence="1 2">
    <name type="scientific">Siminovitchia terrae</name>
    <name type="common">Bacillus terrae</name>
    <dbReference type="NCBI Taxonomy" id="1914933"/>
    <lineage>
        <taxon>Bacteria</taxon>
        <taxon>Bacillati</taxon>
        <taxon>Bacillota</taxon>
        <taxon>Bacilli</taxon>
        <taxon>Bacillales</taxon>
        <taxon>Bacillaceae</taxon>
        <taxon>Siminovitchia</taxon>
    </lineage>
</organism>
<reference evidence="1 2" key="1">
    <citation type="submission" date="2021-03" db="EMBL/GenBank/DDBJ databases">
        <title>Antimicrobial resistance genes in bacteria isolated from Japanese honey, and their potential for conferring macrolide and lincosamide resistance in the American foulbrood pathogen Paenibacillus larvae.</title>
        <authorList>
            <person name="Okamoto M."/>
            <person name="Kumagai M."/>
            <person name="Kanamori H."/>
            <person name="Takamatsu D."/>
        </authorList>
    </citation>
    <scope>NUCLEOTIDE SEQUENCE [LARGE SCALE GENOMIC DNA]</scope>
    <source>
        <strain evidence="1 2">J6TS1</strain>
    </source>
</reference>
<keyword evidence="2" id="KW-1185">Reference proteome</keyword>
<evidence type="ECO:0000313" key="2">
    <source>
        <dbReference type="Proteomes" id="UP000680670"/>
    </source>
</evidence>
<dbReference type="Proteomes" id="UP000680670">
    <property type="component" value="Unassembled WGS sequence"/>
</dbReference>
<dbReference type="EMBL" id="BORJ01000001">
    <property type="protein sequence ID" value="GIN94931.1"/>
    <property type="molecule type" value="Genomic_DNA"/>
</dbReference>
<evidence type="ECO:0000313" key="1">
    <source>
        <dbReference type="EMBL" id="GIN94931.1"/>
    </source>
</evidence>
<evidence type="ECO:0008006" key="3">
    <source>
        <dbReference type="Google" id="ProtNLM"/>
    </source>
</evidence>
<proteinExistence type="predicted"/>
<accession>A0ABQ4KTL2</accession>
<name>A0ABQ4KTL2_SIMTE</name>
<sequence>MIKRIFNLFKGRKSNSEEPQKLESVSDLKTDIIFIKLGV</sequence>
<gene>
    <name evidence="1" type="ORF">J6TS1_08010</name>
</gene>
<comment type="caution">
    <text evidence="1">The sequence shown here is derived from an EMBL/GenBank/DDBJ whole genome shotgun (WGS) entry which is preliminary data.</text>
</comment>
<protein>
    <recommendedName>
        <fullName evidence="3">Cell division topological specificity factor</fullName>
    </recommendedName>
</protein>